<name>A0A915KTN1_ROMCU</name>
<dbReference type="Proteomes" id="UP000887565">
    <property type="component" value="Unplaced"/>
</dbReference>
<dbReference type="WBParaSite" id="nRc.2.0.1.t42133-RA">
    <property type="protein sequence ID" value="nRc.2.0.1.t42133-RA"/>
    <property type="gene ID" value="nRc.2.0.1.g42133"/>
</dbReference>
<organism evidence="1 2">
    <name type="scientific">Romanomermis culicivorax</name>
    <name type="common">Nematode worm</name>
    <dbReference type="NCBI Taxonomy" id="13658"/>
    <lineage>
        <taxon>Eukaryota</taxon>
        <taxon>Metazoa</taxon>
        <taxon>Ecdysozoa</taxon>
        <taxon>Nematoda</taxon>
        <taxon>Enoplea</taxon>
        <taxon>Dorylaimia</taxon>
        <taxon>Mermithida</taxon>
        <taxon>Mermithoidea</taxon>
        <taxon>Mermithidae</taxon>
        <taxon>Romanomermis</taxon>
    </lineage>
</organism>
<keyword evidence="1" id="KW-1185">Reference proteome</keyword>
<dbReference type="AlphaFoldDB" id="A0A915KTN1"/>
<reference evidence="2" key="1">
    <citation type="submission" date="2022-11" db="UniProtKB">
        <authorList>
            <consortium name="WormBaseParasite"/>
        </authorList>
    </citation>
    <scope>IDENTIFICATION</scope>
</reference>
<accession>A0A915KTN1</accession>
<evidence type="ECO:0000313" key="2">
    <source>
        <dbReference type="WBParaSite" id="nRc.2.0.1.t42133-RA"/>
    </source>
</evidence>
<protein>
    <submittedName>
        <fullName evidence="2">Uncharacterized protein</fullName>
    </submittedName>
</protein>
<sequence>MKIKNNDNLFCVSALAVAHAYVDKDPHLNTIRKPGNTPNTMQKRLVDQLMAVAGLGNLVTRCGYTELEKMQTALLPHYQIKVWCKEDSNDLFYEGQPADKILNLYLHDRHYDVISNSGSGDPPRAEPFTDHMALYQWKQGNHYKKSYQYSPQSYLHCLTSQNVHALDILTINIRLPALLTSPCSLEEYKDVNETIHNAICVMTDDPRKLFIFQCWNDLNGNPEDILKKFKAILPNVEPKFRHESITHISNNWDVTIASDQPNATGHFELTGQLGQRRALDPAQSMDDCVGVKIVHPSLDSHILVPFCHRQNMNVDRILSIFKHVQQSKQAFELDQGMQWKVVIIENPEGAGYKQVVESTSTLVNWKQWFSYHCGNSGCFIQGSKQTDKTVCVTYIFWVKNK</sequence>
<proteinExistence type="predicted"/>
<evidence type="ECO:0000313" key="1">
    <source>
        <dbReference type="Proteomes" id="UP000887565"/>
    </source>
</evidence>